<sequence>MARPIRKLDKILGLLSRGKFMEKCDEKLAEAITTLENLPEEKGEATLTIEIKVKYQAGRVDIVPAAKLKLPADKAFNATPFWTAEGGLSVEHPSQSDMFPRDASASADERETA</sequence>
<organism evidence="2 3">
    <name type="scientific">Kaistia soli DSM 19436</name>
    <dbReference type="NCBI Taxonomy" id="1122133"/>
    <lineage>
        <taxon>Bacteria</taxon>
        <taxon>Pseudomonadati</taxon>
        <taxon>Pseudomonadota</taxon>
        <taxon>Alphaproteobacteria</taxon>
        <taxon>Hyphomicrobiales</taxon>
        <taxon>Kaistiaceae</taxon>
        <taxon>Kaistia</taxon>
    </lineage>
</organism>
<gene>
    <name evidence="2" type="ORF">SAMN02745157_1432</name>
</gene>
<dbReference type="STRING" id="1122133.SAMN02745157_1432"/>
<evidence type="ECO:0000313" key="2">
    <source>
        <dbReference type="EMBL" id="SHF01063.1"/>
    </source>
</evidence>
<name>A0A1M4Y663_9HYPH</name>
<protein>
    <submittedName>
        <fullName evidence="2">Uncharacterized protein</fullName>
    </submittedName>
</protein>
<feature type="region of interest" description="Disordered" evidence="1">
    <location>
        <begin position="87"/>
        <end position="113"/>
    </location>
</feature>
<dbReference type="EMBL" id="FQUP01000001">
    <property type="protein sequence ID" value="SHF01063.1"/>
    <property type="molecule type" value="Genomic_DNA"/>
</dbReference>
<keyword evidence="3" id="KW-1185">Reference proteome</keyword>
<accession>A0A1M4Y663</accession>
<proteinExistence type="predicted"/>
<reference evidence="2 3" key="1">
    <citation type="submission" date="2016-11" db="EMBL/GenBank/DDBJ databases">
        <authorList>
            <person name="Jaros S."/>
            <person name="Januszkiewicz K."/>
            <person name="Wedrychowicz H."/>
        </authorList>
    </citation>
    <scope>NUCLEOTIDE SEQUENCE [LARGE SCALE GENOMIC DNA]</scope>
    <source>
        <strain evidence="2 3">DSM 19436</strain>
    </source>
</reference>
<evidence type="ECO:0000313" key="3">
    <source>
        <dbReference type="Proteomes" id="UP000184485"/>
    </source>
</evidence>
<dbReference type="Proteomes" id="UP000184485">
    <property type="component" value="Unassembled WGS sequence"/>
</dbReference>
<dbReference type="RefSeq" id="WP_073051972.1">
    <property type="nucleotide sequence ID" value="NZ_FQUP01000001.1"/>
</dbReference>
<dbReference type="AlphaFoldDB" id="A0A1M4Y663"/>
<evidence type="ECO:0000256" key="1">
    <source>
        <dbReference type="SAM" id="MobiDB-lite"/>
    </source>
</evidence>